<dbReference type="Proteomes" id="UP000192247">
    <property type="component" value="Unassembled WGS sequence"/>
</dbReference>
<comment type="caution">
    <text evidence="2">The sequence shown here is derived from an EMBL/GenBank/DDBJ whole genome shotgun (WGS) entry which is preliminary data.</text>
</comment>
<dbReference type="AlphaFoldDB" id="A0A1V9X0M6"/>
<protein>
    <submittedName>
        <fullName evidence="2">Uncharacterized protein</fullName>
    </submittedName>
</protein>
<dbReference type="EMBL" id="MNPL01030715">
    <property type="protein sequence ID" value="OQR66882.1"/>
    <property type="molecule type" value="Genomic_DNA"/>
</dbReference>
<evidence type="ECO:0000313" key="2">
    <source>
        <dbReference type="EMBL" id="OQR66882.1"/>
    </source>
</evidence>
<feature type="non-terminal residue" evidence="2">
    <location>
        <position position="199"/>
    </location>
</feature>
<feature type="signal peptide" evidence="1">
    <location>
        <begin position="1"/>
        <end position="20"/>
    </location>
</feature>
<dbReference type="InParanoid" id="A0A1V9X0M6"/>
<proteinExistence type="predicted"/>
<keyword evidence="1" id="KW-0732">Signal</keyword>
<organism evidence="2 3">
    <name type="scientific">Tropilaelaps mercedesae</name>
    <dbReference type="NCBI Taxonomy" id="418985"/>
    <lineage>
        <taxon>Eukaryota</taxon>
        <taxon>Metazoa</taxon>
        <taxon>Ecdysozoa</taxon>
        <taxon>Arthropoda</taxon>
        <taxon>Chelicerata</taxon>
        <taxon>Arachnida</taxon>
        <taxon>Acari</taxon>
        <taxon>Parasitiformes</taxon>
        <taxon>Mesostigmata</taxon>
        <taxon>Gamasina</taxon>
        <taxon>Dermanyssoidea</taxon>
        <taxon>Laelapidae</taxon>
        <taxon>Tropilaelaps</taxon>
    </lineage>
</organism>
<reference evidence="2 3" key="1">
    <citation type="journal article" date="2017" name="Gigascience">
        <title>Draft genome of the honey bee ectoparasitic mite, Tropilaelaps mercedesae, is shaped by the parasitic life history.</title>
        <authorList>
            <person name="Dong X."/>
            <person name="Armstrong S.D."/>
            <person name="Xia D."/>
            <person name="Makepeace B.L."/>
            <person name="Darby A.C."/>
            <person name="Kadowaki T."/>
        </authorList>
    </citation>
    <scope>NUCLEOTIDE SEQUENCE [LARGE SCALE GENOMIC DNA]</scope>
    <source>
        <strain evidence="2">Wuxi-XJTLU</strain>
    </source>
</reference>
<accession>A0A1V9X0M6</accession>
<name>A0A1V9X0M6_9ACAR</name>
<gene>
    <name evidence="2" type="ORF">BIW11_13862</name>
</gene>
<feature type="chain" id="PRO_5012303160" evidence="1">
    <location>
        <begin position="21"/>
        <end position="199"/>
    </location>
</feature>
<evidence type="ECO:0000256" key="1">
    <source>
        <dbReference type="SAM" id="SignalP"/>
    </source>
</evidence>
<sequence length="199" mass="20284">MKVPLLLGFLFFGLTAVAKATLESDIKAEIDKLLHKENKKKEKDEDNNDDDGEYEGPAFIYGGVYGGGGDGYGSPIKYGGGKGVYGGGGADGVGDYGGGGSSGGYGGAMMSLPAYGGSYGYAMANPHGTAGGFSMGRNGKGKKKLQKVCPEVFMGAKYTAAQKPSEAAATVEPLGEAVTGPREGALMAVEVVSTKSRLK</sequence>
<keyword evidence="3" id="KW-1185">Reference proteome</keyword>
<evidence type="ECO:0000313" key="3">
    <source>
        <dbReference type="Proteomes" id="UP000192247"/>
    </source>
</evidence>